<dbReference type="AlphaFoldDB" id="A0A0G0CQ31"/>
<proteinExistence type="predicted"/>
<dbReference type="Gene3D" id="2.60.120.260">
    <property type="entry name" value="Galactose-binding domain-like"/>
    <property type="match status" value="1"/>
</dbReference>
<dbReference type="InterPro" id="IPR000421">
    <property type="entry name" value="FA58C"/>
</dbReference>
<feature type="domain" description="F5/8 type C" evidence="2">
    <location>
        <begin position="656"/>
        <end position="801"/>
    </location>
</feature>
<keyword evidence="1" id="KW-0472">Membrane</keyword>
<feature type="transmembrane region" description="Helical" evidence="1">
    <location>
        <begin position="12"/>
        <end position="34"/>
    </location>
</feature>
<feature type="transmembrane region" description="Helical" evidence="1">
    <location>
        <begin position="430"/>
        <end position="452"/>
    </location>
</feature>
<keyword evidence="1" id="KW-0812">Transmembrane</keyword>
<feature type="transmembrane region" description="Helical" evidence="1">
    <location>
        <begin position="317"/>
        <end position="337"/>
    </location>
</feature>
<feature type="transmembrane region" description="Helical" evidence="1">
    <location>
        <begin position="253"/>
        <end position="272"/>
    </location>
</feature>
<feature type="transmembrane region" description="Helical" evidence="1">
    <location>
        <begin position="214"/>
        <end position="233"/>
    </location>
</feature>
<organism evidence="3 4">
    <name type="scientific">Candidatus Woesebacteria bacterium GW2011_GWB1_33_22</name>
    <dbReference type="NCBI Taxonomy" id="1618566"/>
    <lineage>
        <taxon>Bacteria</taxon>
        <taxon>Candidatus Woeseibacteriota</taxon>
    </lineage>
</organism>
<evidence type="ECO:0000259" key="2">
    <source>
        <dbReference type="PROSITE" id="PS50022"/>
    </source>
</evidence>
<dbReference type="Proteomes" id="UP000034778">
    <property type="component" value="Unassembled WGS sequence"/>
</dbReference>
<dbReference type="STRING" id="1618566.UR35_C0001G0079"/>
<evidence type="ECO:0000256" key="1">
    <source>
        <dbReference type="SAM" id="Phobius"/>
    </source>
</evidence>
<feature type="transmembrane region" description="Helical" evidence="1">
    <location>
        <begin position="292"/>
        <end position="311"/>
    </location>
</feature>
<feature type="transmembrane region" description="Helical" evidence="1">
    <location>
        <begin position="168"/>
        <end position="184"/>
    </location>
</feature>
<dbReference type="Pfam" id="PF00754">
    <property type="entry name" value="F5_F8_type_C"/>
    <property type="match status" value="1"/>
</dbReference>
<feature type="transmembrane region" description="Helical" evidence="1">
    <location>
        <begin position="375"/>
        <end position="393"/>
    </location>
</feature>
<dbReference type="SUPFAM" id="SSF49785">
    <property type="entry name" value="Galactose-binding domain-like"/>
    <property type="match status" value="1"/>
</dbReference>
<dbReference type="InterPro" id="IPR008979">
    <property type="entry name" value="Galactose-bd-like_sf"/>
</dbReference>
<reference evidence="3 4" key="1">
    <citation type="journal article" date="2015" name="Nature">
        <title>rRNA introns, odd ribosomes, and small enigmatic genomes across a large radiation of phyla.</title>
        <authorList>
            <person name="Brown C.T."/>
            <person name="Hug L.A."/>
            <person name="Thomas B.C."/>
            <person name="Sharon I."/>
            <person name="Castelle C.J."/>
            <person name="Singh A."/>
            <person name="Wilkins M.J."/>
            <person name="Williams K.H."/>
            <person name="Banfield J.F."/>
        </authorList>
    </citation>
    <scope>NUCLEOTIDE SEQUENCE [LARGE SCALE GENOMIC DNA]</scope>
</reference>
<feature type="transmembrane region" description="Helical" evidence="1">
    <location>
        <begin position="142"/>
        <end position="161"/>
    </location>
</feature>
<evidence type="ECO:0000313" key="3">
    <source>
        <dbReference type="EMBL" id="KKP45482.1"/>
    </source>
</evidence>
<dbReference type="PROSITE" id="PS50022">
    <property type="entry name" value="FA58C_3"/>
    <property type="match status" value="1"/>
</dbReference>
<dbReference type="EMBL" id="LBOW01000001">
    <property type="protein sequence ID" value="KKP45482.1"/>
    <property type="molecule type" value="Genomic_DNA"/>
</dbReference>
<evidence type="ECO:0000313" key="4">
    <source>
        <dbReference type="Proteomes" id="UP000034778"/>
    </source>
</evidence>
<feature type="transmembrane region" description="Helical" evidence="1">
    <location>
        <begin position="77"/>
        <end position="99"/>
    </location>
</feature>
<protein>
    <recommendedName>
        <fullName evidence="2">F5/8 type C domain-containing protein</fullName>
    </recommendedName>
</protein>
<keyword evidence="1" id="KW-1133">Transmembrane helix</keyword>
<feature type="transmembrane region" description="Helical" evidence="1">
    <location>
        <begin position="349"/>
        <end position="369"/>
    </location>
</feature>
<feature type="transmembrane region" description="Helical" evidence="1">
    <location>
        <begin position="405"/>
        <end position="424"/>
    </location>
</feature>
<accession>A0A0G0CQ31</accession>
<name>A0A0G0CQ31_9BACT</name>
<gene>
    <name evidence="3" type="ORF">UR35_C0001G0079</name>
</gene>
<sequence length="907" mass="105174">MLLKFYTYFKNLLKNHFWVLLILVVFISYGQMLWMQPWEDDNALFVKLASIEDRVGFFGKGPLGEGVYRFAAVPFILIYKIFGTFIPAYFALLLILYVLATLTVYKVLSKIIGETGGRVVGFIYACGYITSDSFWRMANSATTSISIILISLFTLFCWQYYKQQKIKYYLLSLFFFLIATIIAVSRTHYLVAVAIIFEFTLFTFRNFPKNVIKLVLRLIPFLYIFYNLVLSSSDSRTDGVGNYIISILKGKLYLTYGFFSSISNLFIPDYLINFIFDIQNKLTVFLQAKIPIAYLLLFGVFTILILLSFKGLKNKKYLTILFYFILLIWFFVSKKVFLESSLGLGEKGIFVGILGGVILILLSAFFIILRKNRQIFLFFISWLVINLLAYTSYFPTVTYETINRYLAHSFFSLTCVLGILYISLPDKSKINFLVKLIIILFGIVNLINAVIYQNKILYTRSFPVKSFYQQLSILLPEIKKDDVLYFDVSNDSQRLFRDAISAAMIPDTGSFGWRYQIYRYDFSLETDFSSLYKRITEEKVKIDNIHAFWYSKGILTDISKNVQDYFLNKNSYYYSQYSLEKTSEAIINRNKDKTLWFQPELIADIKSPIESYAPIECGITFVANPLKTNKLLFPLYWELSNDKTKNVFNDPVQKKLALLYKKDMDNFVKNSIFSTSSQWSDRVTENLYDNDIGTVWQSDRVLWQDKREYLEVLLPTVQNINRIVWTPPSYQASVPTNYEIEISLDGKSWRKIKTITNKEITSQIQQEVKFEPITAKYVKMIITETLGGDSPMISEFRVIPSSLSTLDLKSVDTYLERPFIFIENEQIFNNTLTSFGQTGVAQLYYLANKDNVWINTSKLNIGIIYDGKAHYYKVNFPAGGTRIENIKVSNFAVPGTITLYNIECKTN</sequence>
<feature type="transmembrane region" description="Helical" evidence="1">
    <location>
        <begin position="111"/>
        <end position="130"/>
    </location>
</feature>
<comment type="caution">
    <text evidence="3">The sequence shown here is derived from an EMBL/GenBank/DDBJ whole genome shotgun (WGS) entry which is preliminary data.</text>
</comment>